<gene>
    <name evidence="2" type="ORF">FEI13_15265</name>
</gene>
<evidence type="ECO:0000259" key="1">
    <source>
        <dbReference type="Pfam" id="PF06904"/>
    </source>
</evidence>
<sequence length="235" mass="25841">MRGRTLILLLGMVGVGVGIAFDKGALTLPVGWNPWGPLSVSDPPTPVTRWKLGRLKDDPEACREVLERSAEPALAYTPLADHEPVAGCPLENVVRLERAGVTFSSSFVATCPWTVAWLRYERHRLQPAARALFDEPVASVEHYGSFACRNVYGREDARRSQHATAEALDLAAYRLASGRRIALAGDWGDDDVEGEFLKRARQGACDLFGTVLGPDYNAAHADHFHLGMRGYRVCR</sequence>
<evidence type="ECO:0000313" key="2">
    <source>
        <dbReference type="EMBL" id="TLF47561.1"/>
    </source>
</evidence>
<name>A0A5R8MDC8_9GAMM</name>
<dbReference type="EMBL" id="VBUI01000025">
    <property type="protein sequence ID" value="TLF47561.1"/>
    <property type="molecule type" value="Genomic_DNA"/>
</dbReference>
<protein>
    <submittedName>
        <fullName evidence="2">Extensin family protein</fullName>
    </submittedName>
</protein>
<reference evidence="2 3" key="1">
    <citation type="journal article" date="2007" name="Int. J. Syst. Evol. Microbiol.">
        <title>Halomonas saccharevitans sp. nov., Halomonas arcis sp. nov. and Halomonas subterranea sp. nov., halophilic bacteria isolated from hypersaline environments of China.</title>
        <authorList>
            <person name="Xu X.W."/>
            <person name="Wu Y.H."/>
            <person name="Zhou Z."/>
            <person name="Wang C.S."/>
            <person name="Zhou Y.G."/>
            <person name="Zhang H.B."/>
            <person name="Wang Y."/>
            <person name="Wu M."/>
        </authorList>
    </citation>
    <scope>NUCLEOTIDE SEQUENCE [LARGE SCALE GENOMIC DNA]</scope>
    <source>
        <strain evidence="2 3">TBZ3</strain>
    </source>
</reference>
<accession>A0A5R8MDC8</accession>
<organism evidence="2 3">
    <name type="scientific">Halomonas urmiana</name>
    <dbReference type="NCBI Taxonomy" id="490901"/>
    <lineage>
        <taxon>Bacteria</taxon>
        <taxon>Pseudomonadati</taxon>
        <taxon>Pseudomonadota</taxon>
        <taxon>Gammaproteobacteria</taxon>
        <taxon>Oceanospirillales</taxon>
        <taxon>Halomonadaceae</taxon>
        <taxon>Halomonas</taxon>
    </lineage>
</organism>
<comment type="caution">
    <text evidence="2">The sequence shown here is derived from an EMBL/GenBank/DDBJ whole genome shotgun (WGS) entry which is preliminary data.</text>
</comment>
<dbReference type="Pfam" id="PF06904">
    <property type="entry name" value="Extensin-like_C"/>
    <property type="match status" value="1"/>
</dbReference>
<proteinExistence type="predicted"/>
<dbReference type="RefSeq" id="WP_138182378.1">
    <property type="nucleotide sequence ID" value="NZ_VBUI01000025.1"/>
</dbReference>
<evidence type="ECO:0000313" key="3">
    <source>
        <dbReference type="Proteomes" id="UP000306973"/>
    </source>
</evidence>
<keyword evidence="3" id="KW-1185">Reference proteome</keyword>
<dbReference type="OrthoDB" id="9809788at2"/>
<dbReference type="InterPro" id="IPR009683">
    <property type="entry name" value="Extensin-like_C"/>
</dbReference>
<feature type="domain" description="Extensin-like C-terminal" evidence="1">
    <location>
        <begin position="61"/>
        <end position="235"/>
    </location>
</feature>
<dbReference type="AlphaFoldDB" id="A0A5R8MDC8"/>
<dbReference type="Proteomes" id="UP000306973">
    <property type="component" value="Unassembled WGS sequence"/>
</dbReference>